<sequence>MLATQPLWVQRLAKLHLLTPTRVAVGILVAVVLTFVVRRVIKRVLKRVLDLPGSDRGRAEARQGAVASALRGALVGVIWSVATIFIIGEVGINIGAFVATATVVGGAVAFGAQTMVRDMIAGLFVLAEDQYGVGDEVDLGLASGTVERITLRSVRLRDGFGTAWYVPHGGVARVGNLSKSNVTRLDVEVSRRMPMATAEAAIEALCTALTELPEMGDLILGAPRLAGVASIGDERVVFHITVASRPGTQDQVTAKWRRLTLEAFEAGRLQAPTKRQREAD</sequence>
<protein>
    <submittedName>
        <fullName evidence="15">Unannotated protein</fullName>
    </submittedName>
</protein>
<evidence type="ECO:0000256" key="1">
    <source>
        <dbReference type="ARBA" id="ARBA00004141"/>
    </source>
</evidence>
<dbReference type="Gene3D" id="2.30.30.60">
    <property type="match status" value="1"/>
</dbReference>
<evidence type="ECO:0000256" key="6">
    <source>
        <dbReference type="ARBA" id="ARBA00022989"/>
    </source>
</evidence>
<keyword evidence="6 8" id="KW-1133">Transmembrane helix</keyword>
<gene>
    <name evidence="11" type="ORF">UFOPK2656_02360</name>
    <name evidence="12" type="ORF">UFOPK3099_01253</name>
    <name evidence="13" type="ORF">UFOPK3267_03260</name>
    <name evidence="14" type="ORF">UFOPK3651_02979</name>
    <name evidence="15" type="ORF">UFOPK3931_01107</name>
    <name evidence="10" type="ORF">UFOPK4189_02325</name>
</gene>
<evidence type="ECO:0000313" key="14">
    <source>
        <dbReference type="EMBL" id="CAB4952957.1"/>
    </source>
</evidence>
<keyword evidence="4" id="KW-1003">Cell membrane</keyword>
<evidence type="ECO:0000313" key="13">
    <source>
        <dbReference type="EMBL" id="CAB4853722.1"/>
    </source>
</evidence>
<proteinExistence type="inferred from homology"/>
<dbReference type="InterPro" id="IPR010920">
    <property type="entry name" value="LSM_dom_sf"/>
</dbReference>
<evidence type="ECO:0000256" key="4">
    <source>
        <dbReference type="ARBA" id="ARBA00022475"/>
    </source>
</evidence>
<evidence type="ECO:0000259" key="9">
    <source>
        <dbReference type="Pfam" id="PF00924"/>
    </source>
</evidence>
<accession>A0A6J7MWZ4</accession>
<evidence type="ECO:0000313" key="12">
    <source>
        <dbReference type="EMBL" id="CAB4818659.1"/>
    </source>
</evidence>
<dbReference type="EMBL" id="CAFBMT010000026">
    <property type="protein sequence ID" value="CAB4952957.1"/>
    <property type="molecule type" value="Genomic_DNA"/>
</dbReference>
<dbReference type="GO" id="GO:0008381">
    <property type="term" value="F:mechanosensitive monoatomic ion channel activity"/>
    <property type="evidence" value="ECO:0007669"/>
    <property type="project" value="InterPro"/>
</dbReference>
<dbReference type="GO" id="GO:0005886">
    <property type="term" value="C:plasma membrane"/>
    <property type="evidence" value="ECO:0007669"/>
    <property type="project" value="UniProtKB-SubCell"/>
</dbReference>
<feature type="transmembrane region" description="Helical" evidence="8">
    <location>
        <begin position="94"/>
        <end position="112"/>
    </location>
</feature>
<dbReference type="AlphaFoldDB" id="A0A6J7MWZ4"/>
<dbReference type="EMBL" id="CAFBOL010000022">
    <property type="protein sequence ID" value="CAB4985521.1"/>
    <property type="molecule type" value="Genomic_DNA"/>
</dbReference>
<evidence type="ECO:0000256" key="3">
    <source>
        <dbReference type="ARBA" id="ARBA00008017"/>
    </source>
</evidence>
<comment type="subcellular location">
    <subcellularLocation>
        <location evidence="2">Cell membrane</location>
    </subcellularLocation>
    <subcellularLocation>
        <location evidence="1">Membrane</location>
        <topology evidence="1">Multi-pass membrane protein</topology>
    </subcellularLocation>
</comment>
<dbReference type="SUPFAM" id="SSF82861">
    <property type="entry name" value="Mechanosensitive channel protein MscS (YggB), transmembrane region"/>
    <property type="match status" value="1"/>
</dbReference>
<evidence type="ECO:0000313" key="11">
    <source>
        <dbReference type="EMBL" id="CAB4734303.1"/>
    </source>
</evidence>
<dbReference type="InterPro" id="IPR006685">
    <property type="entry name" value="MscS_channel_2nd"/>
</dbReference>
<feature type="domain" description="Mechanosensitive ion channel MscS" evidence="9">
    <location>
        <begin position="115"/>
        <end position="178"/>
    </location>
</feature>
<dbReference type="EMBL" id="CAESGF010000015">
    <property type="protein sequence ID" value="CAB4364566.1"/>
    <property type="molecule type" value="Genomic_DNA"/>
</dbReference>
<dbReference type="EMBL" id="CAFBIY010000321">
    <property type="protein sequence ID" value="CAB4853722.1"/>
    <property type="molecule type" value="Genomic_DNA"/>
</dbReference>
<name>A0A6J7MWZ4_9ZZZZ</name>
<evidence type="ECO:0000313" key="10">
    <source>
        <dbReference type="EMBL" id="CAB4364566.1"/>
    </source>
</evidence>
<evidence type="ECO:0000256" key="2">
    <source>
        <dbReference type="ARBA" id="ARBA00004236"/>
    </source>
</evidence>
<dbReference type="Pfam" id="PF00924">
    <property type="entry name" value="MS_channel_2nd"/>
    <property type="match status" value="1"/>
</dbReference>
<dbReference type="Gene3D" id="3.30.70.100">
    <property type="match status" value="1"/>
</dbReference>
<comment type="similarity">
    <text evidence="3">Belongs to the MscS (TC 1.A.23) family.</text>
</comment>
<dbReference type="Gene3D" id="1.10.287.1260">
    <property type="match status" value="1"/>
</dbReference>
<dbReference type="InterPro" id="IPR023408">
    <property type="entry name" value="MscS_beta-dom_sf"/>
</dbReference>
<dbReference type="InterPro" id="IPR011014">
    <property type="entry name" value="MscS_channel_TM-2"/>
</dbReference>
<evidence type="ECO:0000313" key="15">
    <source>
        <dbReference type="EMBL" id="CAB4985521.1"/>
    </source>
</evidence>
<keyword evidence="5 8" id="KW-0812">Transmembrane</keyword>
<reference evidence="15" key="1">
    <citation type="submission" date="2020-05" db="EMBL/GenBank/DDBJ databases">
        <authorList>
            <person name="Chiriac C."/>
            <person name="Salcher M."/>
            <person name="Ghai R."/>
            <person name="Kavagutti S V."/>
        </authorList>
    </citation>
    <scope>NUCLEOTIDE SEQUENCE</scope>
</reference>
<evidence type="ECO:0000256" key="5">
    <source>
        <dbReference type="ARBA" id="ARBA00022692"/>
    </source>
</evidence>
<dbReference type="PANTHER" id="PTHR30460">
    <property type="entry name" value="MODERATE CONDUCTANCE MECHANOSENSITIVE CHANNEL YBIO"/>
    <property type="match status" value="1"/>
</dbReference>
<keyword evidence="7 8" id="KW-0472">Membrane</keyword>
<dbReference type="EMBL" id="CAFAAV010000083">
    <property type="protein sequence ID" value="CAB4818659.1"/>
    <property type="molecule type" value="Genomic_DNA"/>
</dbReference>
<organism evidence="15">
    <name type="scientific">freshwater metagenome</name>
    <dbReference type="NCBI Taxonomy" id="449393"/>
    <lineage>
        <taxon>unclassified sequences</taxon>
        <taxon>metagenomes</taxon>
        <taxon>ecological metagenomes</taxon>
    </lineage>
</organism>
<dbReference type="SUPFAM" id="SSF50182">
    <property type="entry name" value="Sm-like ribonucleoproteins"/>
    <property type="match status" value="1"/>
</dbReference>
<dbReference type="EMBL" id="CAEZYF010000016">
    <property type="protein sequence ID" value="CAB4734303.1"/>
    <property type="molecule type" value="Genomic_DNA"/>
</dbReference>
<feature type="transmembrane region" description="Helical" evidence="8">
    <location>
        <begin position="65"/>
        <end position="88"/>
    </location>
</feature>
<feature type="transmembrane region" description="Helical" evidence="8">
    <location>
        <begin position="20"/>
        <end position="37"/>
    </location>
</feature>
<evidence type="ECO:0000256" key="7">
    <source>
        <dbReference type="ARBA" id="ARBA00023136"/>
    </source>
</evidence>
<dbReference type="PANTHER" id="PTHR30460:SF0">
    <property type="entry name" value="MODERATE CONDUCTANCE MECHANOSENSITIVE CHANNEL YBIO"/>
    <property type="match status" value="1"/>
</dbReference>
<dbReference type="InterPro" id="IPR045276">
    <property type="entry name" value="YbiO_bact"/>
</dbReference>
<evidence type="ECO:0000256" key="8">
    <source>
        <dbReference type="SAM" id="Phobius"/>
    </source>
</evidence>